<feature type="transmembrane region" description="Helical" evidence="5">
    <location>
        <begin position="1203"/>
        <end position="1223"/>
    </location>
</feature>
<keyword evidence="1" id="KW-0677">Repeat</keyword>
<comment type="caution">
    <text evidence="7">The sequence shown here is derived from an EMBL/GenBank/DDBJ whole genome shotgun (WGS) entry which is preliminary data.</text>
</comment>
<evidence type="ECO:0000256" key="3">
    <source>
        <dbReference type="PROSITE-ProRule" id="PRU00023"/>
    </source>
</evidence>
<accession>A0A5A8D2D9</accession>
<feature type="transmembrane region" description="Helical" evidence="5">
    <location>
        <begin position="1228"/>
        <end position="1245"/>
    </location>
</feature>
<feature type="region of interest" description="Disordered" evidence="4">
    <location>
        <begin position="62"/>
        <end position="85"/>
    </location>
</feature>
<evidence type="ECO:0000256" key="2">
    <source>
        <dbReference type="ARBA" id="ARBA00023043"/>
    </source>
</evidence>
<proteinExistence type="predicted"/>
<reference evidence="9 10" key="1">
    <citation type="submission" date="2019-07" db="EMBL/GenBank/DDBJ databases">
        <title>Genomes of Cafeteria roenbergensis.</title>
        <authorList>
            <person name="Fischer M.G."/>
            <person name="Hackl T."/>
            <person name="Roman M."/>
        </authorList>
    </citation>
    <scope>NUCLEOTIDE SEQUENCE [LARGE SCALE GENOMIC DNA]</scope>
    <source>
        <strain evidence="7 10">Cflag</strain>
        <strain evidence="8 9">RCC970-E3</strain>
    </source>
</reference>
<dbReference type="PANTHER" id="PTHR24173">
    <property type="entry name" value="ANKYRIN REPEAT CONTAINING"/>
    <property type="match status" value="1"/>
</dbReference>
<dbReference type="Proteomes" id="UP000325113">
    <property type="component" value="Unassembled WGS sequence"/>
</dbReference>
<feature type="chain" id="PRO_5036365922" evidence="6">
    <location>
        <begin position="19"/>
        <end position="1654"/>
    </location>
</feature>
<keyword evidence="2 3" id="KW-0040">ANK repeat</keyword>
<evidence type="ECO:0000256" key="6">
    <source>
        <dbReference type="SAM" id="SignalP"/>
    </source>
</evidence>
<feature type="compositionally biased region" description="Low complexity" evidence="4">
    <location>
        <begin position="126"/>
        <end position="136"/>
    </location>
</feature>
<feature type="repeat" description="ANK" evidence="3">
    <location>
        <begin position="1496"/>
        <end position="1528"/>
    </location>
</feature>
<sequence>MLSAVLMVVLLASGPAVAADKQPLLSKLDGLGGFRYGTSIDVVLVGFEPHEQGTSLGARARATGKHWPGETPGGWGAPSGEDPDSKQLAEWLVEGLRFDGSSLAAMLQELSHPVTMRPQGRPEWQAAAASEAASAAWSHPSDDTQGSDPEEDTALEAARVQGGGRAKRAAAAAGGGEHIDALADAAAAVSAPTAGSPAAAAVDMPVALSITPNYRVTHARRSLWRAVQDVVERQLAAAREQRLAPGGSGSGSGSGSGVPVLDPEALVSLLRAHHDAMGHGTSLFVLHPRIIQAARGGSQGHGGFVSLPVEAPAGGGNGGGGTFESARRRDDLAARLERAAGQGPGPVVASAARYAYQCPTRGCSCNAGVDWSRRLAWIDVGAHGADAVATHGHAGEQEMRKVFSAELRRMHAMTSGGDAPEPTPDGEAQSLARSWAAPRFPIVASAVLASTGKLTGNAGLTALSGGRAGDLGPVARGDASRLLAAWAGRMGSWLARLTEAVVASPVYAIPQGTVPEGASTPGAAVLAASHEARVRVLILRVDEAQLRAAGSAGTGGPGAGREGGATARVRWGPCATTEGAAQRPGLDAALAPLLDASRHASGRAAEGLPEEVGLAATHVTAECAVVPLEACTNCAEMLRRAAAAPPSEGAPVLLSGEAMAQWLQEESLRVRGDGGADSTLDIRSVKGSTTRAVPAVLLSVRPDPARHGRPGASGPAALLWDGPFAFASATAGVAVAVRTEPATAAPAVPEAETRVCDGSLACGGRAQRLDPAADVARALVAATLESGWGVRSSAAPAAACAGVPELGASAQGNAFDVGPWDAARVRSHHRECWTTSSRSVTVDTESRLVPLEPSLEVLLAAERADGRLPFHLVDALGRAEFLLSAQRALQPARLAVLAAAAHSRGGSSLAHGLGVPAAEAERISDQMLGVEARLAEAEAELVQLHPHAARLGMELALAPASRALAQSIAVAVSRRHRQLAQDAPGRVAACSLCGGAGSPPGARLRLALGLRLRLWDGQARVLVGLYVLAITSVEQAKGQFGIDAYLYLRSSQGTYSGSCPPVEGSVCPAQDSIGRILVNSKDVAVTTINKFASDANTTTQFRIKGTLTASFQYQAWPFESTQLEVAIEDPIRSNSSLKLMPLDSFTSLSPTVAAPGWNLHAAENRTTIVTRASDVLYRREDASASFSRVSFFILLSRPALSAFLKYLLPPTLILVMQVFAMLITPDSVATRVSMAGSGLVTAVLFHTQLTAQTPPANYLVFSDRFMLATYFVIVINGVGSVLVIKAKSRGLRAGSRREAAGWQAHAQSEAVTTASLLAAAMAVLAAWLGDYDMGLQVALGATPPLLTLAAVSSAGALCSHWMCGCHCVTPAEVLLARQRVADRKLARQGPSSAMAAHSSGVLQSPTDRAMSGKGKSKSAPETPIEEPAVASDATGAARNGMLGVLKRLVAESPETAAITKDEMGMSPLAWASRNGHLEIVKFLAENGADLDAACAGGLRPVHLACLKGHDEVVRALIAAGCDVAAATEAGDHAIHFASRAGNTNMCSDLIEAGADLEASSLAGTTPLACAANAGHEGCVRFLLKRGASATVLDGHSCSPLHLAAAGGHLHVVQLLLANGCDGLQLNSHGQSPLDLAVGKETKAALSGGAAAASS</sequence>
<evidence type="ECO:0000313" key="7">
    <source>
        <dbReference type="EMBL" id="KAA0158797.1"/>
    </source>
</evidence>
<evidence type="ECO:0000256" key="1">
    <source>
        <dbReference type="ARBA" id="ARBA00022737"/>
    </source>
</evidence>
<protein>
    <submittedName>
        <fullName evidence="7">Uncharacterized protein</fullName>
    </submittedName>
</protein>
<dbReference type="PANTHER" id="PTHR24173:SF74">
    <property type="entry name" value="ANKYRIN REPEAT DOMAIN-CONTAINING PROTEIN 16"/>
    <property type="match status" value="1"/>
</dbReference>
<feature type="transmembrane region" description="Helical" evidence="5">
    <location>
        <begin position="1265"/>
        <end position="1284"/>
    </location>
</feature>
<dbReference type="InterPro" id="IPR002110">
    <property type="entry name" value="Ankyrin_rpt"/>
</dbReference>
<keyword evidence="5" id="KW-1133">Transmembrane helix</keyword>
<dbReference type="PROSITE" id="PS50297">
    <property type="entry name" value="ANK_REP_REGION"/>
    <property type="match status" value="5"/>
</dbReference>
<dbReference type="InterPro" id="IPR038050">
    <property type="entry name" value="Neuro_actylchol_rec"/>
</dbReference>
<dbReference type="EMBL" id="VLTL01000063">
    <property type="protein sequence ID" value="KAA0163731.1"/>
    <property type="molecule type" value="Genomic_DNA"/>
</dbReference>
<dbReference type="Pfam" id="PF12796">
    <property type="entry name" value="Ank_2"/>
    <property type="match status" value="2"/>
</dbReference>
<dbReference type="SUPFAM" id="SSF48403">
    <property type="entry name" value="Ankyrin repeat"/>
    <property type="match status" value="1"/>
</dbReference>
<gene>
    <name evidence="8" type="ORF">FNF28_04121</name>
    <name evidence="7" type="ORF">FNF31_05208</name>
</gene>
<dbReference type="PROSITE" id="PS50088">
    <property type="entry name" value="ANK_REPEAT"/>
    <property type="match status" value="5"/>
</dbReference>
<keyword evidence="5" id="KW-0472">Membrane</keyword>
<feature type="repeat" description="ANK" evidence="3">
    <location>
        <begin position="1463"/>
        <end position="1495"/>
    </location>
</feature>
<evidence type="ECO:0000313" key="8">
    <source>
        <dbReference type="EMBL" id="KAA0163731.1"/>
    </source>
</evidence>
<dbReference type="EMBL" id="VLTM01000062">
    <property type="protein sequence ID" value="KAA0158797.1"/>
    <property type="molecule type" value="Genomic_DNA"/>
</dbReference>
<feature type="region of interest" description="Disordered" evidence="4">
    <location>
        <begin position="1386"/>
        <end position="1432"/>
    </location>
</feature>
<dbReference type="InterPro" id="IPR036770">
    <property type="entry name" value="Ankyrin_rpt-contain_sf"/>
</dbReference>
<evidence type="ECO:0000256" key="4">
    <source>
        <dbReference type="SAM" id="MobiDB-lite"/>
    </source>
</evidence>
<feature type="repeat" description="ANK" evidence="3">
    <location>
        <begin position="1595"/>
        <end position="1627"/>
    </location>
</feature>
<feature type="region of interest" description="Disordered" evidence="4">
    <location>
        <begin position="116"/>
        <end position="151"/>
    </location>
</feature>
<evidence type="ECO:0000313" key="9">
    <source>
        <dbReference type="Proteomes" id="UP000324907"/>
    </source>
</evidence>
<feature type="signal peptide" evidence="6">
    <location>
        <begin position="1"/>
        <end position="18"/>
    </location>
</feature>
<keyword evidence="5" id="KW-0812">Transmembrane</keyword>
<dbReference type="Gene3D" id="1.20.58.390">
    <property type="entry name" value="Neurotransmitter-gated ion-channel transmembrane domain"/>
    <property type="match status" value="1"/>
</dbReference>
<dbReference type="Pfam" id="PF13857">
    <property type="entry name" value="Ank_5"/>
    <property type="match status" value="1"/>
</dbReference>
<dbReference type="Proteomes" id="UP000324907">
    <property type="component" value="Unassembled WGS sequence"/>
</dbReference>
<feature type="repeat" description="ANK" evidence="3">
    <location>
        <begin position="1562"/>
        <end position="1594"/>
    </location>
</feature>
<evidence type="ECO:0000313" key="10">
    <source>
        <dbReference type="Proteomes" id="UP000325113"/>
    </source>
</evidence>
<dbReference type="SMART" id="SM00248">
    <property type="entry name" value="ANK"/>
    <property type="match status" value="5"/>
</dbReference>
<organism evidence="7 10">
    <name type="scientific">Cafeteria roenbergensis</name>
    <name type="common">Marine flagellate</name>
    <dbReference type="NCBI Taxonomy" id="33653"/>
    <lineage>
        <taxon>Eukaryota</taxon>
        <taxon>Sar</taxon>
        <taxon>Stramenopiles</taxon>
        <taxon>Bigyra</taxon>
        <taxon>Opalozoa</taxon>
        <taxon>Bicosoecida</taxon>
        <taxon>Cafeteriaceae</taxon>
        <taxon>Cafeteria</taxon>
    </lineage>
</organism>
<feature type="repeat" description="ANK" evidence="3">
    <location>
        <begin position="1529"/>
        <end position="1561"/>
    </location>
</feature>
<name>A0A5A8D2D9_CAFRO</name>
<evidence type="ECO:0000256" key="5">
    <source>
        <dbReference type="SAM" id="Phobius"/>
    </source>
</evidence>
<dbReference type="Gene3D" id="1.25.40.20">
    <property type="entry name" value="Ankyrin repeat-containing domain"/>
    <property type="match status" value="2"/>
</dbReference>
<keyword evidence="6" id="KW-0732">Signal</keyword>